<evidence type="ECO:0000313" key="1">
    <source>
        <dbReference type="EMBL" id="KAG5384700.1"/>
    </source>
</evidence>
<name>A0ABQ7LGH2_BRACM</name>
<gene>
    <name evidence="1" type="primary">A09g511510.1_BraROA</name>
    <name evidence="1" type="ORF">IGI04_036170</name>
</gene>
<comment type="caution">
    <text evidence="1">The sequence shown here is derived from an EMBL/GenBank/DDBJ whole genome shotgun (WGS) entry which is preliminary data.</text>
</comment>
<dbReference type="Proteomes" id="UP000823674">
    <property type="component" value="Chromosome A09"/>
</dbReference>
<sequence length="203" mass="23898">MRKFNTLHHTWYCKLPMITLLLQCDPLFHPFPYMMKHSPNVLLSLLSLSEDHPQPVCEINFIKRFLPWDSEDSLSETIHPLLISFPLKVLRNLLLLFPLPSSFSCLINLDRLWFRRWSECVDSVPVDRWEVRGIDRYRSLSVGRRLADAVDRFLRRKGRVGEEMTSIDVQSDPSIDLRHGLSIDMYPLTSVDTNVIRRNSWSF</sequence>
<proteinExistence type="predicted"/>
<organism evidence="1 2">
    <name type="scientific">Brassica rapa subsp. trilocularis</name>
    <dbReference type="NCBI Taxonomy" id="1813537"/>
    <lineage>
        <taxon>Eukaryota</taxon>
        <taxon>Viridiplantae</taxon>
        <taxon>Streptophyta</taxon>
        <taxon>Embryophyta</taxon>
        <taxon>Tracheophyta</taxon>
        <taxon>Spermatophyta</taxon>
        <taxon>Magnoliopsida</taxon>
        <taxon>eudicotyledons</taxon>
        <taxon>Gunneridae</taxon>
        <taxon>Pentapetalae</taxon>
        <taxon>rosids</taxon>
        <taxon>malvids</taxon>
        <taxon>Brassicales</taxon>
        <taxon>Brassicaceae</taxon>
        <taxon>Brassiceae</taxon>
        <taxon>Brassica</taxon>
    </lineage>
</organism>
<protein>
    <recommendedName>
        <fullName evidence="3">F-box domain-containing protein</fullName>
    </recommendedName>
</protein>
<reference evidence="1 2" key="1">
    <citation type="submission" date="2021-03" db="EMBL/GenBank/DDBJ databases">
        <authorList>
            <person name="King G.J."/>
            <person name="Bancroft I."/>
            <person name="Baten A."/>
            <person name="Bloomfield J."/>
            <person name="Borpatragohain P."/>
            <person name="He Z."/>
            <person name="Irish N."/>
            <person name="Irwin J."/>
            <person name="Liu K."/>
            <person name="Mauleon R.P."/>
            <person name="Moore J."/>
            <person name="Morris R."/>
            <person name="Ostergaard L."/>
            <person name="Wang B."/>
            <person name="Wells R."/>
        </authorList>
    </citation>
    <scope>NUCLEOTIDE SEQUENCE [LARGE SCALE GENOMIC DNA]</scope>
    <source>
        <strain evidence="1">R-o-18</strain>
        <tissue evidence="1">Leaf</tissue>
    </source>
</reference>
<evidence type="ECO:0008006" key="3">
    <source>
        <dbReference type="Google" id="ProtNLM"/>
    </source>
</evidence>
<keyword evidence="2" id="KW-1185">Reference proteome</keyword>
<dbReference type="EMBL" id="JADBGQ010000008">
    <property type="protein sequence ID" value="KAG5384700.1"/>
    <property type="molecule type" value="Genomic_DNA"/>
</dbReference>
<evidence type="ECO:0000313" key="2">
    <source>
        <dbReference type="Proteomes" id="UP000823674"/>
    </source>
</evidence>
<accession>A0ABQ7LGH2</accession>